<reference evidence="2 3" key="1">
    <citation type="journal article" date="2024" name="Insects">
        <title>An Improved Chromosome-Level Genome Assembly of the Firefly Pyrocoelia pectoralis.</title>
        <authorList>
            <person name="Fu X."/>
            <person name="Meyer-Rochow V.B."/>
            <person name="Ballantyne L."/>
            <person name="Zhu X."/>
        </authorList>
    </citation>
    <scope>NUCLEOTIDE SEQUENCE [LARGE SCALE GENOMIC DNA]</scope>
    <source>
        <strain evidence="2">XCY_ONT2</strain>
    </source>
</reference>
<dbReference type="GO" id="GO:0017053">
    <property type="term" value="C:transcription repressor complex"/>
    <property type="evidence" value="ECO:0007669"/>
    <property type="project" value="InterPro"/>
</dbReference>
<dbReference type="GO" id="GO:0000122">
    <property type="term" value="P:negative regulation of transcription by RNA polymerase II"/>
    <property type="evidence" value="ECO:0007669"/>
    <property type="project" value="TreeGrafter"/>
</dbReference>
<protein>
    <submittedName>
        <fullName evidence="2">Uncharacterized protein</fullName>
    </submittedName>
</protein>
<comment type="caution">
    <text evidence="2">The sequence shown here is derived from an EMBL/GenBank/DDBJ whole genome shotgun (WGS) entry which is preliminary data.</text>
</comment>
<sequence length="234" mass="27466">MTKNHKISSYSPVKVEVKEENLVGHDYLIAKGRLKGVLRQLTERSDSDSDSLDDALNYSPRKTESRKRKITAPVPVHHTYVMKLFDRSVDLARFEEDTPLYPICRAWMANLPRNPQVIVKRRLSSPEPDNNSWSNNNLTEITRLPRPSDESNLRIPSPIPMQLNRSRDEVDKINFNYDDKSPLSRDILIPTHLRRWRCIKKKWISTAQKNELRYHKSMQILHTIYNKAQEGMDY</sequence>
<feature type="region of interest" description="Disordered" evidence="1">
    <location>
        <begin position="123"/>
        <end position="160"/>
    </location>
</feature>
<dbReference type="EMBL" id="JAVRBK010000007">
    <property type="protein sequence ID" value="KAK5640752.1"/>
    <property type="molecule type" value="Genomic_DNA"/>
</dbReference>
<feature type="region of interest" description="Disordered" evidence="1">
    <location>
        <begin position="42"/>
        <end position="69"/>
    </location>
</feature>
<dbReference type="GO" id="GO:0031523">
    <property type="term" value="C:Myb complex"/>
    <property type="evidence" value="ECO:0007669"/>
    <property type="project" value="TreeGrafter"/>
</dbReference>
<evidence type="ECO:0000256" key="1">
    <source>
        <dbReference type="SAM" id="MobiDB-lite"/>
    </source>
</evidence>
<accession>A0AAN7V4B4</accession>
<feature type="compositionally biased region" description="Polar residues" evidence="1">
    <location>
        <begin position="127"/>
        <end position="140"/>
    </location>
</feature>
<keyword evidence="3" id="KW-1185">Reference proteome</keyword>
<dbReference type="InterPro" id="IPR028226">
    <property type="entry name" value="LIN37"/>
</dbReference>
<gene>
    <name evidence="2" type="ORF">RI129_009299</name>
</gene>
<name>A0AAN7V4B4_9COLE</name>
<dbReference type="Proteomes" id="UP001329430">
    <property type="component" value="Chromosome 7"/>
</dbReference>
<dbReference type="PANTHER" id="PTHR31336:SF3">
    <property type="entry name" value="PROTEIN LIN-37 HOMOLOG"/>
    <property type="match status" value="1"/>
</dbReference>
<organism evidence="2 3">
    <name type="scientific">Pyrocoelia pectoralis</name>
    <dbReference type="NCBI Taxonomy" id="417401"/>
    <lineage>
        <taxon>Eukaryota</taxon>
        <taxon>Metazoa</taxon>
        <taxon>Ecdysozoa</taxon>
        <taxon>Arthropoda</taxon>
        <taxon>Hexapoda</taxon>
        <taxon>Insecta</taxon>
        <taxon>Pterygota</taxon>
        <taxon>Neoptera</taxon>
        <taxon>Endopterygota</taxon>
        <taxon>Coleoptera</taxon>
        <taxon>Polyphaga</taxon>
        <taxon>Elateriformia</taxon>
        <taxon>Elateroidea</taxon>
        <taxon>Lampyridae</taxon>
        <taxon>Lampyrinae</taxon>
        <taxon>Pyrocoelia</taxon>
    </lineage>
</organism>
<dbReference type="PANTHER" id="PTHR31336">
    <property type="entry name" value="LIN37 HOMOLOG"/>
    <property type="match status" value="1"/>
</dbReference>
<evidence type="ECO:0000313" key="2">
    <source>
        <dbReference type="EMBL" id="KAK5640752.1"/>
    </source>
</evidence>
<dbReference type="Pfam" id="PF15306">
    <property type="entry name" value="LIN37"/>
    <property type="match status" value="1"/>
</dbReference>
<evidence type="ECO:0000313" key="3">
    <source>
        <dbReference type="Proteomes" id="UP001329430"/>
    </source>
</evidence>
<proteinExistence type="predicted"/>
<dbReference type="AlphaFoldDB" id="A0AAN7V4B4"/>